<dbReference type="AlphaFoldDB" id="A0A139AHI5"/>
<accession>A0A139AHI5</accession>
<dbReference type="GO" id="GO:0008168">
    <property type="term" value="F:methyltransferase activity"/>
    <property type="evidence" value="ECO:0007669"/>
    <property type="project" value="UniProtKB-KW"/>
</dbReference>
<dbReference type="Gene3D" id="3.40.50.150">
    <property type="entry name" value="Vaccinia Virus protein VP39"/>
    <property type="match status" value="1"/>
</dbReference>
<sequence length="258" mass="28216">MSAQADKRTTRFDAEAASYDASKPYLLPWADEAAKTLVSYLPKTSQQPLIGMELGCGTGLVSQRVLKSTNPPVAFILGVDASEGMITAFNAKAAALAEDNGLVSPGSPLTLESPPRGMYAVYCMIEDDSSLRQSVAATPFADVLPTQDFDFVVSHITWHHIRDLNAMAKHIWRLLKPGGVFLIVDYEKTSDSIEFHPPSGRSEVEHLWGFSKDDLRGHLEGAGFVHVETRDVLTFERTGKDDGVTRKFTFIGAKGVKE</sequence>
<evidence type="ECO:0000313" key="1">
    <source>
        <dbReference type="EMBL" id="KXS16149.1"/>
    </source>
</evidence>
<dbReference type="Pfam" id="PF13489">
    <property type="entry name" value="Methyltransf_23"/>
    <property type="match status" value="1"/>
</dbReference>
<dbReference type="STRING" id="1344416.A0A139AHI5"/>
<dbReference type="OrthoDB" id="2129880at2759"/>
<reference evidence="1 2" key="1">
    <citation type="journal article" date="2015" name="Genome Biol. Evol.">
        <title>Phylogenomic analyses indicate that early fungi evolved digesting cell walls of algal ancestors of land plants.</title>
        <authorList>
            <person name="Chang Y."/>
            <person name="Wang S."/>
            <person name="Sekimoto S."/>
            <person name="Aerts A.L."/>
            <person name="Choi C."/>
            <person name="Clum A."/>
            <person name="LaButti K.M."/>
            <person name="Lindquist E.A."/>
            <person name="Yee Ngan C."/>
            <person name="Ohm R.A."/>
            <person name="Salamov A.A."/>
            <person name="Grigoriev I.V."/>
            <person name="Spatafora J.W."/>
            <person name="Berbee M.L."/>
        </authorList>
    </citation>
    <scope>NUCLEOTIDE SEQUENCE [LARGE SCALE GENOMIC DNA]</scope>
    <source>
        <strain evidence="1 2">JEL478</strain>
    </source>
</reference>
<dbReference type="SUPFAM" id="SSF53335">
    <property type="entry name" value="S-adenosyl-L-methionine-dependent methyltransferases"/>
    <property type="match status" value="1"/>
</dbReference>
<dbReference type="InterPro" id="IPR029063">
    <property type="entry name" value="SAM-dependent_MTases_sf"/>
</dbReference>
<protein>
    <submittedName>
        <fullName evidence="1">S-adenosyl-L-methionine-dependent methyltransferase</fullName>
    </submittedName>
</protein>
<dbReference type="EMBL" id="KQ965756">
    <property type="protein sequence ID" value="KXS16149.1"/>
    <property type="molecule type" value="Genomic_DNA"/>
</dbReference>
<keyword evidence="2" id="KW-1185">Reference proteome</keyword>
<dbReference type="GO" id="GO:0032259">
    <property type="term" value="P:methylation"/>
    <property type="evidence" value="ECO:0007669"/>
    <property type="project" value="UniProtKB-KW"/>
</dbReference>
<keyword evidence="1" id="KW-0808">Transferase</keyword>
<gene>
    <name evidence="1" type="ORF">M427DRAFT_56037</name>
</gene>
<evidence type="ECO:0000313" key="2">
    <source>
        <dbReference type="Proteomes" id="UP000070544"/>
    </source>
</evidence>
<keyword evidence="1" id="KW-0489">Methyltransferase</keyword>
<dbReference type="Proteomes" id="UP000070544">
    <property type="component" value="Unassembled WGS sequence"/>
</dbReference>
<organism evidence="1 2">
    <name type="scientific">Gonapodya prolifera (strain JEL478)</name>
    <name type="common">Monoblepharis prolifera</name>
    <dbReference type="NCBI Taxonomy" id="1344416"/>
    <lineage>
        <taxon>Eukaryota</taxon>
        <taxon>Fungi</taxon>
        <taxon>Fungi incertae sedis</taxon>
        <taxon>Chytridiomycota</taxon>
        <taxon>Chytridiomycota incertae sedis</taxon>
        <taxon>Monoblepharidomycetes</taxon>
        <taxon>Monoblepharidales</taxon>
        <taxon>Gonapodyaceae</taxon>
        <taxon>Gonapodya</taxon>
    </lineage>
</organism>
<dbReference type="InterPro" id="IPR050508">
    <property type="entry name" value="Methyltransf_Superfamily"/>
</dbReference>
<dbReference type="PANTHER" id="PTHR42912">
    <property type="entry name" value="METHYLTRANSFERASE"/>
    <property type="match status" value="1"/>
</dbReference>
<dbReference type="CDD" id="cd02440">
    <property type="entry name" value="AdoMet_MTases"/>
    <property type="match status" value="1"/>
</dbReference>
<name>A0A139AHI5_GONPJ</name>
<proteinExistence type="predicted"/>
<dbReference type="OMA" id="HITWHHI"/>